<reference evidence="2" key="1">
    <citation type="submission" date="2020-06" db="EMBL/GenBank/DDBJ databases">
        <title>Draft genomic sequence of Geomonas sp. Red330.</title>
        <authorList>
            <person name="Itoh H."/>
            <person name="Zhenxing X."/>
            <person name="Ushijima N."/>
            <person name="Masuda Y."/>
            <person name="Shiratori Y."/>
            <person name="Senoo K."/>
        </authorList>
    </citation>
    <scope>NUCLEOTIDE SEQUENCE [LARGE SCALE GENOMIC DNA]</scope>
    <source>
        <strain evidence="2">Red330</strain>
    </source>
</reference>
<organism evidence="1 2">
    <name type="scientific">Geomonas silvestris</name>
    <dbReference type="NCBI Taxonomy" id="2740184"/>
    <lineage>
        <taxon>Bacteria</taxon>
        <taxon>Pseudomonadati</taxon>
        <taxon>Thermodesulfobacteriota</taxon>
        <taxon>Desulfuromonadia</taxon>
        <taxon>Geobacterales</taxon>
        <taxon>Geobacteraceae</taxon>
        <taxon>Geomonas</taxon>
    </lineage>
</organism>
<dbReference type="RefSeq" id="WP_183353892.1">
    <property type="nucleotide sequence ID" value="NZ_BLXX01000003.1"/>
</dbReference>
<evidence type="ECO:0008006" key="3">
    <source>
        <dbReference type="Google" id="ProtNLM"/>
    </source>
</evidence>
<dbReference type="AlphaFoldDB" id="A0A6V8MGK2"/>
<accession>A0A6V8MGK2</accession>
<dbReference type="EMBL" id="BLXX01000003">
    <property type="protein sequence ID" value="GFO59044.1"/>
    <property type="molecule type" value="Genomic_DNA"/>
</dbReference>
<keyword evidence="2" id="KW-1185">Reference proteome</keyword>
<proteinExistence type="predicted"/>
<evidence type="ECO:0000313" key="2">
    <source>
        <dbReference type="Proteomes" id="UP000556026"/>
    </source>
</evidence>
<sequence>MTGGSGALFDEGRKLYEMLLAEATDLLRNLGRLDPEGVAEVLERRQSLVDALQDFDARFRPVADSPGGAEFRAFREEITREILAVDGLVIGLAQDKQQCIRAKSSSIAKSASVGRAYDAHFGTRSHLRTSM</sequence>
<comment type="caution">
    <text evidence="1">The sequence shown here is derived from an EMBL/GenBank/DDBJ whole genome shotgun (WGS) entry which is preliminary data.</text>
</comment>
<dbReference type="Proteomes" id="UP000556026">
    <property type="component" value="Unassembled WGS sequence"/>
</dbReference>
<gene>
    <name evidence="1" type="ORF">GMST_13690</name>
</gene>
<name>A0A6V8MGK2_9BACT</name>
<protein>
    <recommendedName>
        <fullName evidence="3">Flagellar protein FliT</fullName>
    </recommendedName>
</protein>
<evidence type="ECO:0000313" key="1">
    <source>
        <dbReference type="EMBL" id="GFO59044.1"/>
    </source>
</evidence>